<evidence type="ECO:0000313" key="5">
    <source>
        <dbReference type="Proteomes" id="UP000236333"/>
    </source>
</evidence>
<dbReference type="InterPro" id="IPR022643">
    <property type="entry name" value="De-COase2_C"/>
</dbReference>
<dbReference type="InterPro" id="IPR009006">
    <property type="entry name" value="Ala_racemase/Decarboxylase_C"/>
</dbReference>
<feature type="domain" description="Orn/DAP/Arg decarboxylase 2 C-terminal" evidence="3">
    <location>
        <begin position="120"/>
        <end position="162"/>
    </location>
</feature>
<accession>A0A2J8A1Q5</accession>
<evidence type="ECO:0000256" key="2">
    <source>
        <dbReference type="ARBA" id="ARBA00023239"/>
    </source>
</evidence>
<keyword evidence="1" id="KW-0663">Pyridoxal phosphate</keyword>
<evidence type="ECO:0000259" key="3">
    <source>
        <dbReference type="Pfam" id="PF00278"/>
    </source>
</evidence>
<gene>
    <name evidence="4" type="ORF">TSOC_007189</name>
</gene>
<keyword evidence="2" id="KW-0456">Lyase</keyword>
<dbReference type="EMBL" id="PGGS01000237">
    <property type="protein sequence ID" value="PNH06428.1"/>
    <property type="molecule type" value="Genomic_DNA"/>
</dbReference>
<organism evidence="4 5">
    <name type="scientific">Tetrabaena socialis</name>
    <dbReference type="NCBI Taxonomy" id="47790"/>
    <lineage>
        <taxon>Eukaryota</taxon>
        <taxon>Viridiplantae</taxon>
        <taxon>Chlorophyta</taxon>
        <taxon>core chlorophytes</taxon>
        <taxon>Chlorophyceae</taxon>
        <taxon>CS clade</taxon>
        <taxon>Chlamydomonadales</taxon>
        <taxon>Tetrabaenaceae</taxon>
        <taxon>Tetrabaena</taxon>
    </lineage>
</organism>
<dbReference type="AlphaFoldDB" id="A0A2J8A1Q5"/>
<dbReference type="OrthoDB" id="5034579at2759"/>
<sequence length="202" mass="21810">MTSSEVLSPPPPAMASYAAAPQKMHSVDRGPMGMKHEVCVCVCVCKSDDTFYVVDLASFDVCVCVCVCAQMNPGFKCVLRSVCVCVCVRVPLGLKYGAEVSVCVCVCVPGYKVVRSPQLPEPTDNRNYTSTLWGPTCDSADVCVCVCVWPVLRNGDWLMWNSVCVCVCVGACDFNGIEFTTPGKLYVWSDSAVDAAVEEVEE</sequence>
<evidence type="ECO:0000256" key="1">
    <source>
        <dbReference type="ARBA" id="ARBA00022898"/>
    </source>
</evidence>
<proteinExistence type="predicted"/>
<comment type="caution">
    <text evidence="4">The sequence shown here is derived from an EMBL/GenBank/DDBJ whole genome shotgun (WGS) entry which is preliminary data.</text>
</comment>
<name>A0A2J8A1Q5_9CHLO</name>
<dbReference type="Proteomes" id="UP000236333">
    <property type="component" value="Unassembled WGS sequence"/>
</dbReference>
<reference evidence="4 5" key="1">
    <citation type="journal article" date="2017" name="Mol. Biol. Evol.">
        <title>The 4-celled Tetrabaena socialis nuclear genome reveals the essential components for genetic control of cell number at the origin of multicellularity in the volvocine lineage.</title>
        <authorList>
            <person name="Featherston J."/>
            <person name="Arakaki Y."/>
            <person name="Hanschen E.R."/>
            <person name="Ferris P.J."/>
            <person name="Michod R.E."/>
            <person name="Olson B.J.S.C."/>
            <person name="Nozaki H."/>
            <person name="Durand P.M."/>
        </authorList>
    </citation>
    <scope>NUCLEOTIDE SEQUENCE [LARGE SCALE GENOMIC DNA]</scope>
    <source>
        <strain evidence="4 5">NIES-571</strain>
    </source>
</reference>
<keyword evidence="5" id="KW-1185">Reference proteome</keyword>
<dbReference type="GO" id="GO:0005737">
    <property type="term" value="C:cytoplasm"/>
    <property type="evidence" value="ECO:0007669"/>
    <property type="project" value="TreeGrafter"/>
</dbReference>
<feature type="non-terminal residue" evidence="4">
    <location>
        <position position="202"/>
    </location>
</feature>
<dbReference type="Gene3D" id="2.40.37.10">
    <property type="entry name" value="Lyase, Ornithine Decarboxylase, Chain A, domain 1"/>
    <property type="match status" value="1"/>
</dbReference>
<dbReference type="SUPFAM" id="SSF50621">
    <property type="entry name" value="Alanine racemase C-terminal domain-like"/>
    <property type="match status" value="1"/>
</dbReference>
<dbReference type="GO" id="GO:0033387">
    <property type="term" value="P:putrescine biosynthetic process from arginine, via ornithine"/>
    <property type="evidence" value="ECO:0007669"/>
    <property type="project" value="TreeGrafter"/>
</dbReference>
<dbReference type="GO" id="GO:0004586">
    <property type="term" value="F:ornithine decarboxylase activity"/>
    <property type="evidence" value="ECO:0007669"/>
    <property type="project" value="TreeGrafter"/>
</dbReference>
<dbReference type="PANTHER" id="PTHR11482:SF6">
    <property type="entry name" value="ORNITHINE DECARBOXYLASE 1-RELATED"/>
    <property type="match status" value="1"/>
</dbReference>
<evidence type="ECO:0000313" key="4">
    <source>
        <dbReference type="EMBL" id="PNH06428.1"/>
    </source>
</evidence>
<dbReference type="InterPro" id="IPR002433">
    <property type="entry name" value="Orn_de-COase"/>
</dbReference>
<protein>
    <submittedName>
        <fullName evidence="4">Ornithine decarboxylase</fullName>
    </submittedName>
</protein>
<dbReference type="PANTHER" id="PTHR11482">
    <property type="entry name" value="ARGININE/DIAMINOPIMELATE/ORNITHINE DECARBOXYLASE"/>
    <property type="match status" value="1"/>
</dbReference>
<dbReference type="Pfam" id="PF00278">
    <property type="entry name" value="Orn_DAP_Arg_deC"/>
    <property type="match status" value="1"/>
</dbReference>